<dbReference type="Gene3D" id="3.20.20.70">
    <property type="entry name" value="Aldolase class I"/>
    <property type="match status" value="1"/>
</dbReference>
<protein>
    <recommendedName>
        <fullName evidence="6">Phospho-2-dehydro-3-deoxyheptonate aldolase</fullName>
        <ecNumber evidence="6">2.5.1.54</ecNumber>
    </recommendedName>
</protein>
<dbReference type="EC" id="2.5.1.54" evidence="6"/>
<feature type="signal peptide" evidence="8">
    <location>
        <begin position="1"/>
        <end position="23"/>
    </location>
</feature>
<evidence type="ECO:0000256" key="2">
    <source>
        <dbReference type="ARBA" id="ARBA00008911"/>
    </source>
</evidence>
<evidence type="ECO:0000256" key="5">
    <source>
        <dbReference type="PIRSR" id="PIRSR602480-1"/>
    </source>
</evidence>
<dbReference type="GO" id="GO:0003849">
    <property type="term" value="F:3-deoxy-7-phosphoheptulonate synthase activity"/>
    <property type="evidence" value="ECO:0007669"/>
    <property type="project" value="UniProtKB-EC"/>
</dbReference>
<dbReference type="Pfam" id="PF01474">
    <property type="entry name" value="DAHP_synth_2"/>
    <property type="match status" value="1"/>
</dbReference>
<comment type="cofactor">
    <cofactor evidence="5">
        <name>Mn(2+)</name>
        <dbReference type="ChEBI" id="CHEBI:29035"/>
    </cofactor>
    <cofactor evidence="5">
        <name>Co(2+)</name>
        <dbReference type="ChEBI" id="CHEBI:48828"/>
    </cofactor>
    <cofactor evidence="5">
        <name>Cd(2+)</name>
        <dbReference type="ChEBI" id="CHEBI:48775"/>
    </cofactor>
    <text evidence="5">Binds 1 divalent cation per subunit. The enzyme is active with manganese, cobalt or cadmium ions.</text>
</comment>
<keyword evidence="5" id="KW-0464">Manganese</keyword>
<feature type="binding site" evidence="5">
    <location>
        <position position="115"/>
    </location>
    <ligand>
        <name>Mn(2+)</name>
        <dbReference type="ChEBI" id="CHEBI:29035"/>
    </ligand>
</feature>
<dbReference type="GO" id="GO:0009423">
    <property type="term" value="P:chorismate biosynthetic process"/>
    <property type="evidence" value="ECO:0007669"/>
    <property type="project" value="UniProtKB-UniPathway"/>
</dbReference>
<feature type="binding site" evidence="5">
    <location>
        <position position="399"/>
    </location>
    <ligand>
        <name>Mn(2+)</name>
        <dbReference type="ChEBI" id="CHEBI:29035"/>
    </ligand>
</feature>
<keyword evidence="5" id="KW-0170">Cobalt</keyword>
<sequence>MGNQLSLVCATLLLFVGQSHVLAFTSTRGSLKMVLEPLPRAEILGSEAKDWSPSSWRGKDVAQMPVYEDEAELEEVEARLRKVTPLVFAGECRKLQDELSKVCRGQGFLLMGGDCAESFSEFSVDHIRDTFKIILQMSLVLTFGSGLPVTKIGRMAGQFAKPRSEPTETKDGVTLPSYRGDNVNGEDFTPEARRNDPERMMTAYNQCAQTLNILRAFATGGYADITKLQRWNLEFVDKTEEGSKYRKLAEKVAESIRFMKAIGVNTRGENFKTVDFYTAHECLLLPYEQALTRVDSTSGRYYDCSASMLWIGERTRQLDMAHLEFVRGVGNPLGVKVSDKSTPEGLLGLLDTINPDNIPGRVTIITRMGAEKIREHLPVLIEAVQDAGRNVVWISDPVHANTIKTDAGFKTRPFDRIRDELRAFFDVHEAMGSHPGGVHLEMTGEDVTECIGGNVNEVIDLSENYKTACDPRLNGAQALELAFLISERMRKAQGLEPLW</sequence>
<dbReference type="InterPro" id="IPR013785">
    <property type="entry name" value="Aldolase_TIM"/>
</dbReference>
<keyword evidence="3 6" id="KW-0808">Transferase</keyword>
<dbReference type="InterPro" id="IPR002480">
    <property type="entry name" value="DAHP_synth_2"/>
</dbReference>
<feature type="binding site" evidence="5">
    <location>
        <position position="154"/>
    </location>
    <ligand>
        <name>phosphoenolpyruvate</name>
        <dbReference type="ChEBI" id="CHEBI:58702"/>
    </ligand>
</feature>
<name>A0A6V1PHE5_HETAK</name>
<dbReference type="NCBIfam" id="TIGR01358">
    <property type="entry name" value="DAHP_synth_II"/>
    <property type="match status" value="1"/>
</dbReference>
<feature type="compositionally biased region" description="Basic and acidic residues" evidence="7">
    <location>
        <begin position="162"/>
        <end position="171"/>
    </location>
</feature>
<feature type="binding site" evidence="5">
    <location>
        <position position="441"/>
    </location>
    <ligand>
        <name>Mn(2+)</name>
        <dbReference type="ChEBI" id="CHEBI:29035"/>
    </ligand>
</feature>
<feature type="binding site" evidence="5">
    <location>
        <begin position="313"/>
        <end position="314"/>
    </location>
    <ligand>
        <name>phosphoenolpyruvate</name>
        <dbReference type="ChEBI" id="CHEBI:58702"/>
    </ligand>
</feature>
<comment type="catalytic activity">
    <reaction evidence="4 6">
        <text>D-erythrose 4-phosphate + phosphoenolpyruvate + H2O = 7-phospho-2-dehydro-3-deoxy-D-arabino-heptonate + phosphate</text>
        <dbReference type="Rhea" id="RHEA:14717"/>
        <dbReference type="ChEBI" id="CHEBI:15377"/>
        <dbReference type="ChEBI" id="CHEBI:16897"/>
        <dbReference type="ChEBI" id="CHEBI:43474"/>
        <dbReference type="ChEBI" id="CHEBI:58394"/>
        <dbReference type="ChEBI" id="CHEBI:58702"/>
        <dbReference type="EC" id="2.5.1.54"/>
    </reaction>
</comment>
<keyword evidence="5" id="KW-0104">Cadmium</keyword>
<dbReference type="GO" id="GO:0009073">
    <property type="term" value="P:aromatic amino acid family biosynthetic process"/>
    <property type="evidence" value="ECO:0007669"/>
    <property type="project" value="UniProtKB-KW"/>
</dbReference>
<evidence type="ECO:0000256" key="6">
    <source>
        <dbReference type="RuleBase" id="RU363071"/>
    </source>
</evidence>
<evidence type="ECO:0000256" key="7">
    <source>
        <dbReference type="SAM" id="MobiDB-lite"/>
    </source>
</evidence>
<feature type="binding site" evidence="5">
    <location>
        <position position="336"/>
    </location>
    <ligand>
        <name>phosphoenolpyruvate</name>
        <dbReference type="ChEBI" id="CHEBI:58702"/>
    </ligand>
</feature>
<keyword evidence="8" id="KW-0732">Signal</keyword>
<keyword evidence="6" id="KW-0028">Amino-acid biosynthesis</keyword>
<gene>
    <name evidence="9" type="ORF">HAKA00212_LOCUS5656</name>
</gene>
<feature type="binding site" evidence="5">
    <location>
        <position position="470"/>
    </location>
    <ligand>
        <name>Mn(2+)</name>
        <dbReference type="ChEBI" id="CHEBI:29035"/>
    </ligand>
</feature>
<dbReference type="PANTHER" id="PTHR21337:SF0">
    <property type="entry name" value="PHOSPHO-2-DEHYDRO-3-DEOXYHEPTONATE ALDOLASE"/>
    <property type="match status" value="1"/>
</dbReference>
<comment type="pathway">
    <text evidence="1 6">Metabolic intermediate biosynthesis; chorismate biosynthesis; chorismate from D-erythrose 4-phosphate and phosphoenolpyruvate: step 1/7.</text>
</comment>
<feature type="region of interest" description="Disordered" evidence="7">
    <location>
        <begin position="160"/>
        <end position="193"/>
    </location>
</feature>
<organism evidence="9">
    <name type="scientific">Heterosigma akashiwo</name>
    <name type="common">Chromophytic alga</name>
    <name type="synonym">Heterosigma carterae</name>
    <dbReference type="NCBI Taxonomy" id="2829"/>
    <lineage>
        <taxon>Eukaryota</taxon>
        <taxon>Sar</taxon>
        <taxon>Stramenopiles</taxon>
        <taxon>Ochrophyta</taxon>
        <taxon>Raphidophyceae</taxon>
        <taxon>Chattonellales</taxon>
        <taxon>Chattonellaceae</taxon>
        <taxon>Heterosigma</taxon>
    </lineage>
</organism>
<dbReference type="PANTHER" id="PTHR21337">
    <property type="entry name" value="PHOSPHO-2-DEHYDRO-3-DEOXYHEPTONATE ALDOLASE 1, 2"/>
    <property type="match status" value="1"/>
</dbReference>
<comment type="similarity">
    <text evidence="2 6">Belongs to the class-II DAHP synthase family.</text>
</comment>
<feature type="chain" id="PRO_5030160764" description="Phospho-2-dehydro-3-deoxyheptonate aldolase" evidence="8">
    <location>
        <begin position="24"/>
        <end position="499"/>
    </location>
</feature>
<evidence type="ECO:0000256" key="8">
    <source>
        <dbReference type="SAM" id="SignalP"/>
    </source>
</evidence>
<dbReference type="SUPFAM" id="SSF51569">
    <property type="entry name" value="Aldolase"/>
    <property type="match status" value="1"/>
</dbReference>
<accession>A0A6V1PHE5</accession>
<dbReference type="AlphaFoldDB" id="A0A6V1PHE5"/>
<evidence type="ECO:0000256" key="1">
    <source>
        <dbReference type="ARBA" id="ARBA00004688"/>
    </source>
</evidence>
<evidence type="ECO:0000256" key="3">
    <source>
        <dbReference type="ARBA" id="ARBA00022679"/>
    </source>
</evidence>
<dbReference type="GO" id="GO:0008652">
    <property type="term" value="P:amino acid biosynthetic process"/>
    <property type="evidence" value="ECO:0007669"/>
    <property type="project" value="UniProtKB-KW"/>
</dbReference>
<dbReference type="EMBL" id="HBIU01012501">
    <property type="protein sequence ID" value="CAE0626980.1"/>
    <property type="molecule type" value="Transcribed_RNA"/>
</dbReference>
<reference evidence="9" key="1">
    <citation type="submission" date="2021-01" db="EMBL/GenBank/DDBJ databases">
        <authorList>
            <person name="Corre E."/>
            <person name="Pelletier E."/>
            <person name="Niang G."/>
            <person name="Scheremetjew M."/>
            <person name="Finn R."/>
            <person name="Kale V."/>
            <person name="Holt S."/>
            <person name="Cochrane G."/>
            <person name="Meng A."/>
            <person name="Brown T."/>
            <person name="Cohen L."/>
        </authorList>
    </citation>
    <scope>NUCLEOTIDE SEQUENCE</scope>
    <source>
        <strain evidence="9">CCMP3107</strain>
    </source>
</reference>
<evidence type="ECO:0000256" key="4">
    <source>
        <dbReference type="ARBA" id="ARBA00047508"/>
    </source>
</evidence>
<dbReference type="UniPathway" id="UPA00053">
    <property type="reaction ID" value="UER00084"/>
</dbReference>
<proteinExistence type="inferred from homology"/>
<feature type="binding site" evidence="5">
    <location>
        <position position="367"/>
    </location>
    <ligand>
        <name>phosphoenolpyruvate</name>
        <dbReference type="ChEBI" id="CHEBI:58702"/>
    </ligand>
</feature>
<evidence type="ECO:0000313" key="9">
    <source>
        <dbReference type="EMBL" id="CAE0626980.1"/>
    </source>
</evidence>
<keyword evidence="6" id="KW-0057">Aromatic amino acid biosynthesis</keyword>